<keyword evidence="4 7" id="KW-0378">Hydrolase</keyword>
<dbReference type="Pfam" id="PF03217">
    <property type="entry name" value="SlpA"/>
    <property type="match status" value="2"/>
</dbReference>
<dbReference type="PROSITE" id="PS51892">
    <property type="entry name" value="SUBTILASE"/>
    <property type="match status" value="1"/>
</dbReference>
<dbReference type="eggNOG" id="COG1404">
    <property type="taxonomic scope" value="Bacteria"/>
</dbReference>
<dbReference type="Gene3D" id="3.40.50.200">
    <property type="entry name" value="Peptidase S8/S53 domain"/>
    <property type="match status" value="1"/>
</dbReference>
<evidence type="ECO:0000256" key="1">
    <source>
        <dbReference type="ARBA" id="ARBA00011073"/>
    </source>
</evidence>
<dbReference type="Proteomes" id="UP000006381">
    <property type="component" value="Chromosome"/>
</dbReference>
<dbReference type="PRINTS" id="PR00723">
    <property type="entry name" value="SUBTILISIN"/>
</dbReference>
<name>Q5FIZ3_LACAC</name>
<feature type="active site" description="Charge relay system" evidence="6 7">
    <location>
        <position position="481"/>
    </location>
</feature>
<dbReference type="STRING" id="272621.LBA1512"/>
<proteinExistence type="inferred from homology"/>
<dbReference type="RefSeq" id="WP_003548280.1">
    <property type="nucleotide sequence ID" value="NC_006814.3"/>
</dbReference>
<protein>
    <submittedName>
        <fullName evidence="13">PrtP</fullName>
    </submittedName>
</protein>
<dbReference type="PROSITE" id="PS00138">
    <property type="entry name" value="SUBTILASE_SER"/>
    <property type="match status" value="1"/>
</dbReference>
<gene>
    <name evidence="13" type="ordered locus">LBA1512</name>
</gene>
<evidence type="ECO:0000259" key="11">
    <source>
        <dbReference type="Pfam" id="PF03217"/>
    </source>
</evidence>
<dbReference type="HOGENOM" id="CLU_001362_1_0_9"/>
<feature type="domain" description="S-layer protein C-terminal" evidence="11">
    <location>
        <begin position="1559"/>
        <end position="1622"/>
    </location>
</feature>
<dbReference type="Pfam" id="PF00082">
    <property type="entry name" value="Peptidase_S8"/>
    <property type="match status" value="1"/>
</dbReference>
<evidence type="ECO:0000256" key="6">
    <source>
        <dbReference type="PIRSR" id="PIRSR615500-1"/>
    </source>
</evidence>
<dbReference type="InterPro" id="IPR050131">
    <property type="entry name" value="Peptidase_S8_subtilisin-like"/>
</dbReference>
<feature type="domain" description="Peptidase S8/S53" evidence="10">
    <location>
        <begin position="210"/>
        <end position="542"/>
    </location>
</feature>
<dbReference type="CDD" id="cd07475">
    <property type="entry name" value="Peptidases_S8_C5a_Peptidase"/>
    <property type="match status" value="1"/>
</dbReference>
<dbReference type="InterPro" id="IPR034216">
    <property type="entry name" value="C5a_Peptidase"/>
</dbReference>
<dbReference type="PANTHER" id="PTHR43806:SF11">
    <property type="entry name" value="CEREVISIN-RELATED"/>
    <property type="match status" value="1"/>
</dbReference>
<dbReference type="Gene3D" id="2.60.40.1710">
    <property type="entry name" value="Subtilisin-like superfamily"/>
    <property type="match status" value="1"/>
</dbReference>
<dbReference type="OrthoDB" id="9798386at2"/>
<evidence type="ECO:0000259" key="12">
    <source>
        <dbReference type="Pfam" id="PF06280"/>
    </source>
</evidence>
<keyword evidence="5 7" id="KW-0720">Serine protease</keyword>
<evidence type="ECO:0000256" key="5">
    <source>
        <dbReference type="ARBA" id="ARBA00022825"/>
    </source>
</evidence>
<dbReference type="PANTHER" id="PTHR43806">
    <property type="entry name" value="PEPTIDASE S8"/>
    <property type="match status" value="1"/>
</dbReference>
<dbReference type="InterPro" id="IPR015500">
    <property type="entry name" value="Peptidase_S8_subtilisin-rel"/>
</dbReference>
<dbReference type="InterPro" id="IPR036852">
    <property type="entry name" value="Peptidase_S8/S53_dom_sf"/>
</dbReference>
<feature type="active site" description="Charge relay system" evidence="6 7">
    <location>
        <position position="219"/>
    </location>
</feature>
<organism evidence="14">
    <name type="scientific">Lactobacillus acidophilus (strain ATCC 700396 / NCK56 / N2 / NCFM)</name>
    <dbReference type="NCBI Taxonomy" id="272621"/>
    <lineage>
        <taxon>Bacteria</taxon>
        <taxon>Bacillati</taxon>
        <taxon>Bacillota</taxon>
        <taxon>Bacilli</taxon>
        <taxon>Lactobacillales</taxon>
        <taxon>Lactobacillaceae</taxon>
        <taxon>Lactobacillus</taxon>
    </lineage>
</organism>
<evidence type="ECO:0000259" key="10">
    <source>
        <dbReference type="Pfam" id="PF00082"/>
    </source>
</evidence>
<dbReference type="InterPro" id="IPR024968">
    <property type="entry name" value="SlpA_C_lactobacillus"/>
</dbReference>
<comment type="similarity">
    <text evidence="1 7 8">Belongs to the peptidase S8 family.</text>
</comment>
<dbReference type="BioCyc" id="LACI272621:G1G49-1480-MONOMER"/>
<dbReference type="Pfam" id="PF06280">
    <property type="entry name" value="fn3_5"/>
    <property type="match status" value="1"/>
</dbReference>
<feature type="compositionally biased region" description="Polar residues" evidence="9">
    <location>
        <begin position="138"/>
        <end position="183"/>
    </location>
</feature>
<dbReference type="Gene3D" id="2.60.40.4070">
    <property type="match status" value="1"/>
</dbReference>
<keyword evidence="2 7" id="KW-0645">Protease</keyword>
<keyword evidence="14" id="KW-1185">Reference proteome</keyword>
<sequence>MRNKKVGSVTTDYSYLNQSRNHLNLVTGKENDSKLKIWRKNFATAAIIALASGTTMLFSAHSVKADEVDDITVQNDKQVNTTIVQNNKDQQSSDTQQNVNENRASSQQAIRRPGTGNKLTDQWPDNYQSDQQNNSSQAETTKISTTGYSNQTEQQSNNTVPSTVASSTVYKESSDDQAGQKDTNGVELPANNQDHIKGNVQDAWDQGYKGQHTVVAVIDSGVDTSHKDFQTMPENPKLSQAEIEALIAKLGYGTYINSKFPFVYNAVDHENQSMKGPDGEPHGQHVSGIIAADGQPNGDQEYVVGVAPEAQLMHFKVFGDNATSLDLAQEIYDATNLGADVIQMSLGGGVAAADLNVADQRAVQYAIDHGVIVSISASNNGNAASIQNPSNVTDLDNYEAGTHVGNYEPFSSSTVADPGAARGAITGAAETSGLGDKSDMATFTSWGPLPDFTLKPDVSAPGSNVISLANDNGYTTMSGTSMAGPFIAGAAALVRQRLQQTNPELKGADLVAAVKALLMNTADPQIQQGFTTIVSPRRQGAGQINVGAATKAPVYILANDGTGSVSLRNIKETTNFELTFHNLTDNTETYTFDDLGGGFTEVRDTDTGLFHDVQLAGARVTGPNTITVNPKETKKIVFTLNLTGLKQNQLVEGYLNFTNSKDKLSLSVPYLGYYGDMTSEDVFDKKANEDKPDIKGNRLTNEDNYPRGIADEESLKELVNIEGNYNWQEVAKLYESGKVAFSPNGDNKSDLIMPYVYLKQNLQDLKVEILDAKGNVVRVLADAHGVQKSYNEDGTGTVDALISVDSGKFNWDGKVYNYKTGKMEVAPDGQYTYRFVATLYNDGPHKVQTNDTSVIIDTTAPILKDVEYDVTTKTITGTYSDAGAGFTDYSYATVTINDRVFGFKLNDNDNSTFDNTDKTIGHFSFALTPLEQQALTAAHNKVSVCLSDVADNTAVKTLDVASVGDGNKIAIWNAVNGVPFNSNSQDYSDKNNSYLLRGSATENFYVNGKLVQVAPNGEFVLPVSLDEQNLVFTSDENGQNVLRQFTTYTPKADFAWQHIDGSERSFGVSVYSIDAADPNDAIVQAAVPKGNNVKAFAKDYFTGETYVGEVKDGVATFHIHTSINPDPQTGINRRALLQGWVEIDGPTYNAKQVTDPTAISDRNYIGVYYKPDASSHVYSNRDELGVDDFTDEQADVSDFGPSKFLYPGHNAPSDGNANISFDYVNDNNISTFGQEAVKAGYYDPIAKVFTITGHVDKDVVSLVALQDNPNEDAPENRVAIDKDGNFIIKFHMDDPSTRQLTYIYKVKDSSTDKIDTVKGSITLILDTVLPTLHVDQLNGADNLTITTNNPTFKISGNANDDLDDYSVYINGDNVFTQFNGSSFNYIPGMYGDPNQKTPNLYGGYDFEQEVNLDDENGKPTTHIFNIELIDQVGNKVFKTLTVNYDPNATNSEDPSNGTGDSGIEVVPTVPRKVQPLSDDNSTNINDKQTLSTELTITLPRNIFAFDYQGKVARKHGKDIILKKGVVLYNPKEVNIRKHKYYKVSKNVYIKVTSTRVNKKLKRLILIKNSYVYNLNGKANKVHNKRVLLKRGLAVDVLHGGKITKVGKYDCYQIGINQYIKVANTALK</sequence>
<dbReference type="InterPro" id="IPR023827">
    <property type="entry name" value="Peptidase_S8_Asp-AS"/>
</dbReference>
<evidence type="ECO:0000256" key="9">
    <source>
        <dbReference type="SAM" id="MobiDB-lite"/>
    </source>
</evidence>
<dbReference type="InterPro" id="IPR010435">
    <property type="entry name" value="C5a/SBT2-like_Fn3"/>
</dbReference>
<keyword evidence="3" id="KW-0732">Signal</keyword>
<reference evidence="13 14" key="1">
    <citation type="journal article" date="2005" name="Proc. Natl. Acad. Sci. U.S.A.">
        <title>Complete genome sequence of the probiotic lactic acid bacterium Lactobacillus acidophilus NCFM.</title>
        <authorList>
            <person name="Altermann E."/>
            <person name="Russell W.M."/>
            <person name="Azcarate-Peril M.A."/>
            <person name="Barrangou R."/>
            <person name="Buck B.L."/>
            <person name="McAuliffe O."/>
            <person name="Souther N."/>
            <person name="Dobson A."/>
            <person name="Duong T."/>
            <person name="Callanan M."/>
            <person name="Lick S."/>
            <person name="Hamrick A."/>
            <person name="Cano R."/>
            <person name="Klaenhammer T.R."/>
        </authorList>
    </citation>
    <scope>NUCLEOTIDE SEQUENCE [LARGE SCALE GENOMIC DNA]</scope>
    <source>
        <strain evidence="14">ATCC 700396 / NCK56 / N2 / NCFM</strain>
    </source>
</reference>
<dbReference type="GO" id="GO:0004252">
    <property type="term" value="F:serine-type endopeptidase activity"/>
    <property type="evidence" value="ECO:0007669"/>
    <property type="project" value="UniProtKB-UniRule"/>
</dbReference>
<dbReference type="GO" id="GO:0016020">
    <property type="term" value="C:membrane"/>
    <property type="evidence" value="ECO:0007669"/>
    <property type="project" value="InterPro"/>
</dbReference>
<dbReference type="GO" id="GO:0006508">
    <property type="term" value="P:proteolysis"/>
    <property type="evidence" value="ECO:0007669"/>
    <property type="project" value="UniProtKB-KW"/>
</dbReference>
<dbReference type="InterPro" id="IPR000209">
    <property type="entry name" value="Peptidase_S8/S53_dom"/>
</dbReference>
<feature type="active site" description="Charge relay system" evidence="6 7">
    <location>
        <position position="282"/>
    </location>
</feature>
<feature type="compositionally biased region" description="Polar residues" evidence="9">
    <location>
        <begin position="86"/>
        <end position="109"/>
    </location>
</feature>
<evidence type="ECO:0000313" key="13">
    <source>
        <dbReference type="EMBL" id="AAV43331.1"/>
    </source>
</evidence>
<evidence type="ECO:0000256" key="7">
    <source>
        <dbReference type="PROSITE-ProRule" id="PRU01240"/>
    </source>
</evidence>
<feature type="compositionally biased region" description="Low complexity" evidence="9">
    <location>
        <begin position="125"/>
        <end position="137"/>
    </location>
</feature>
<accession>Q5FIZ3</accession>
<feature type="domain" description="C5a peptidase/Subtilisin-like protease SBT2-like Fn3-like" evidence="12">
    <location>
        <begin position="565"/>
        <end position="671"/>
    </location>
</feature>
<evidence type="ECO:0000256" key="8">
    <source>
        <dbReference type="RuleBase" id="RU003355"/>
    </source>
</evidence>
<feature type="region of interest" description="Disordered" evidence="9">
    <location>
        <begin position="86"/>
        <end position="193"/>
    </location>
</feature>
<dbReference type="InterPro" id="IPR023828">
    <property type="entry name" value="Peptidase_S8_Ser-AS"/>
</dbReference>
<dbReference type="SUPFAM" id="SSF52743">
    <property type="entry name" value="Subtilisin-like"/>
    <property type="match status" value="1"/>
</dbReference>
<dbReference type="KEGG" id="lac:LBA1512"/>
<feature type="domain" description="S-layer protein C-terminal" evidence="11">
    <location>
        <begin position="1495"/>
        <end position="1551"/>
    </location>
</feature>
<evidence type="ECO:0000256" key="3">
    <source>
        <dbReference type="ARBA" id="ARBA00022729"/>
    </source>
</evidence>
<evidence type="ECO:0000256" key="4">
    <source>
        <dbReference type="ARBA" id="ARBA00022801"/>
    </source>
</evidence>
<evidence type="ECO:0000256" key="2">
    <source>
        <dbReference type="ARBA" id="ARBA00022670"/>
    </source>
</evidence>
<dbReference type="EMBL" id="CP000033">
    <property type="protein sequence ID" value="AAV43331.1"/>
    <property type="molecule type" value="Genomic_DNA"/>
</dbReference>
<dbReference type="PROSITE" id="PS00136">
    <property type="entry name" value="SUBTILASE_ASP"/>
    <property type="match status" value="1"/>
</dbReference>
<dbReference type="PATRIC" id="fig|272621.13.peg.1434"/>
<evidence type="ECO:0000313" key="14">
    <source>
        <dbReference type="Proteomes" id="UP000006381"/>
    </source>
</evidence>